<proteinExistence type="predicted"/>
<accession>A0A8S5UDK8</accession>
<sequence length="36" mass="4265">MRFTPFHVTLKVVFSILVDEKLILFPPVRVSLIFVY</sequence>
<name>A0A8S5UDK8_9CAUD</name>
<dbReference type="EMBL" id="BK016068">
    <property type="protein sequence ID" value="DAF92553.1"/>
    <property type="molecule type" value="Genomic_DNA"/>
</dbReference>
<organism evidence="1">
    <name type="scientific">Siphoviridae sp. ctNLX12</name>
    <dbReference type="NCBI Taxonomy" id="2825469"/>
    <lineage>
        <taxon>Viruses</taxon>
        <taxon>Duplodnaviria</taxon>
        <taxon>Heunggongvirae</taxon>
        <taxon>Uroviricota</taxon>
        <taxon>Caudoviricetes</taxon>
    </lineage>
</organism>
<evidence type="ECO:0000313" key="1">
    <source>
        <dbReference type="EMBL" id="DAF92553.1"/>
    </source>
</evidence>
<protein>
    <submittedName>
        <fullName evidence="1">Uncharacterized protein</fullName>
    </submittedName>
</protein>
<reference evidence="1" key="1">
    <citation type="journal article" date="2021" name="Proc. Natl. Acad. Sci. U.S.A.">
        <title>A Catalog of Tens of Thousands of Viruses from Human Metagenomes Reveals Hidden Associations with Chronic Diseases.</title>
        <authorList>
            <person name="Tisza M.J."/>
            <person name="Buck C.B."/>
        </authorList>
    </citation>
    <scope>NUCLEOTIDE SEQUENCE</scope>
    <source>
        <strain evidence="1">CtNLX12</strain>
    </source>
</reference>